<dbReference type="EMBL" id="CP034073">
    <property type="protein sequence ID" value="AZG35363.1"/>
    <property type="molecule type" value="Genomic_DNA"/>
</dbReference>
<sequence>MNSYLTSHEPEHILLTGATGFIGSHVNELLDYRCTVAVRKPVIESKNSKTIILSKILDTDSTVNYFKDINAIIHLASIAHKKHIDFEELQSVNVENTLKLARNALKHNVKRFVFVSSIGVNGLSTLDKPFSNLSLPEPHNPYAKSKLDAELALKELARETALELVIVRPTLVYGAQAPGSFGSLTKLVHLLPFLPFGLASNKRDFIYVQNLASLLITCAKHPNAAGHTFLASDGETVSIKEFTNEIAGGLNKNLIQLPFPVSLMRLSARLMGKSAMVEQLLGNLQVDSSNAQEVLGWTPPYTMKQAMASLSEKTK</sequence>
<dbReference type="OrthoDB" id="9801056at2"/>
<gene>
    <name evidence="3" type="ORF">EGC77_05515</name>
    <name evidence="2" type="ORF">EGC80_10805</name>
</gene>
<dbReference type="KEGG" id="spsr:EGC80_10805"/>
<dbReference type="RefSeq" id="WP_124012165.1">
    <property type="nucleotide sequence ID" value="NZ_CP034073.1"/>
</dbReference>
<dbReference type="InterPro" id="IPR036291">
    <property type="entry name" value="NAD(P)-bd_dom_sf"/>
</dbReference>
<dbReference type="PANTHER" id="PTHR43245:SF58">
    <property type="entry name" value="BLL5923 PROTEIN"/>
    <property type="match status" value="1"/>
</dbReference>
<feature type="domain" description="NAD-dependent epimerase/dehydratase" evidence="1">
    <location>
        <begin position="13"/>
        <end position="227"/>
    </location>
</feature>
<organism evidence="3 5">
    <name type="scientific">Shewanella psychromarinicola</name>
    <dbReference type="NCBI Taxonomy" id="2487742"/>
    <lineage>
        <taxon>Bacteria</taxon>
        <taxon>Pseudomonadati</taxon>
        <taxon>Pseudomonadota</taxon>
        <taxon>Gammaproteobacteria</taxon>
        <taxon>Alteromonadales</taxon>
        <taxon>Shewanellaceae</taxon>
        <taxon>Shewanella</taxon>
    </lineage>
</organism>
<dbReference type="AlphaFoldDB" id="A0A3N4E7U5"/>
<dbReference type="Proteomes" id="UP000278855">
    <property type="component" value="Unassembled WGS sequence"/>
</dbReference>
<dbReference type="SUPFAM" id="SSF51735">
    <property type="entry name" value="NAD(P)-binding Rossmann-fold domains"/>
    <property type="match status" value="1"/>
</dbReference>
<accession>A0A3N4E7U5</accession>
<dbReference type="Proteomes" id="UP000273778">
    <property type="component" value="Chromosome"/>
</dbReference>
<name>A0A3N4E7U5_9GAMM</name>
<dbReference type="Gene3D" id="3.40.50.720">
    <property type="entry name" value="NAD(P)-binding Rossmann-like Domain"/>
    <property type="match status" value="1"/>
</dbReference>
<reference evidence="5" key="2">
    <citation type="submission" date="2018-11" db="EMBL/GenBank/DDBJ databases">
        <title>Shewanella sp. R106.</title>
        <authorList>
            <person name="Hwang Y.J."/>
            <person name="Hwang C.Y."/>
        </authorList>
    </citation>
    <scope>NUCLEOTIDE SEQUENCE [LARGE SCALE GENOMIC DNA]</scope>
    <source>
        <strain evidence="5">R106</strain>
    </source>
</reference>
<dbReference type="Pfam" id="PF01370">
    <property type="entry name" value="Epimerase"/>
    <property type="match status" value="1"/>
</dbReference>
<evidence type="ECO:0000313" key="3">
    <source>
        <dbReference type="EMBL" id="RPA32832.1"/>
    </source>
</evidence>
<evidence type="ECO:0000313" key="5">
    <source>
        <dbReference type="Proteomes" id="UP000278855"/>
    </source>
</evidence>
<dbReference type="InterPro" id="IPR050177">
    <property type="entry name" value="Lipid_A_modif_metabolic_enz"/>
</dbReference>
<dbReference type="InterPro" id="IPR001509">
    <property type="entry name" value="Epimerase_deHydtase"/>
</dbReference>
<evidence type="ECO:0000313" key="4">
    <source>
        <dbReference type="Proteomes" id="UP000273778"/>
    </source>
</evidence>
<protein>
    <submittedName>
        <fullName evidence="3">NAD-dependent epimerase/dehydratase family protein</fullName>
    </submittedName>
</protein>
<keyword evidence="4" id="KW-1185">Reference proteome</keyword>
<dbReference type="PANTHER" id="PTHR43245">
    <property type="entry name" value="BIFUNCTIONAL POLYMYXIN RESISTANCE PROTEIN ARNA"/>
    <property type="match status" value="1"/>
</dbReference>
<dbReference type="EMBL" id="RKKB01000002">
    <property type="protein sequence ID" value="RPA32832.1"/>
    <property type="molecule type" value="Genomic_DNA"/>
</dbReference>
<reference evidence="3" key="3">
    <citation type="submission" date="2018-11" db="EMBL/GenBank/DDBJ databases">
        <authorList>
            <person name="Hwang Y.J."/>
            <person name="Hwang C.Y."/>
        </authorList>
    </citation>
    <scope>NUCLEOTIDE SEQUENCE</scope>
    <source>
        <strain evidence="3">R106</strain>
    </source>
</reference>
<evidence type="ECO:0000313" key="2">
    <source>
        <dbReference type="EMBL" id="AZG35363.1"/>
    </source>
</evidence>
<evidence type="ECO:0000259" key="1">
    <source>
        <dbReference type="Pfam" id="PF01370"/>
    </source>
</evidence>
<reference evidence="2 4" key="1">
    <citation type="submission" date="2018-11" db="EMBL/GenBank/DDBJ databases">
        <title>Shewanella sp. M2.</title>
        <authorList>
            <person name="Hwang Y.J."/>
            <person name="Hwang C.Y."/>
        </authorList>
    </citation>
    <scope>NUCLEOTIDE SEQUENCE [LARGE SCALE GENOMIC DNA]</scope>
    <source>
        <strain evidence="2 4">M2</strain>
    </source>
</reference>
<proteinExistence type="predicted"/>